<proteinExistence type="predicted"/>
<evidence type="ECO:0000256" key="2">
    <source>
        <dbReference type="ARBA" id="ARBA00022729"/>
    </source>
</evidence>
<comment type="caution">
    <text evidence="7">The sequence shown here is derived from an EMBL/GenBank/DDBJ whole genome shotgun (WGS) entry which is preliminary data.</text>
</comment>
<feature type="non-terminal residue" evidence="7">
    <location>
        <position position="1"/>
    </location>
</feature>
<dbReference type="GO" id="GO:0005524">
    <property type="term" value="F:ATP binding"/>
    <property type="evidence" value="ECO:0007669"/>
    <property type="project" value="UniProtKB-UniRule"/>
</dbReference>
<dbReference type="Pfam" id="PF07714">
    <property type="entry name" value="PK_Tyr_Ser-Thr"/>
    <property type="match status" value="1"/>
</dbReference>
<feature type="domain" description="Protein kinase" evidence="6">
    <location>
        <begin position="9"/>
        <end position="170"/>
    </location>
</feature>
<keyword evidence="3 5" id="KW-0547">Nucleotide-binding</keyword>
<evidence type="ECO:0000256" key="1">
    <source>
        <dbReference type="ARBA" id="ARBA00022679"/>
    </source>
</evidence>
<dbReference type="Gene3D" id="3.30.200.20">
    <property type="entry name" value="Phosphorylase Kinase, domain 1"/>
    <property type="match status" value="1"/>
</dbReference>
<dbReference type="GO" id="GO:0004672">
    <property type="term" value="F:protein kinase activity"/>
    <property type="evidence" value="ECO:0007669"/>
    <property type="project" value="InterPro"/>
</dbReference>
<keyword evidence="2" id="KW-0732">Signal</keyword>
<dbReference type="Proteomes" id="UP000315295">
    <property type="component" value="Unassembled WGS sequence"/>
</dbReference>
<sequence>YKDLQIATNNYWLKLGQGDFGFVYQGSLPNGTQLAVKKLEGISQGKKKFGAEVSIIGSIHHLHLVLLRGFYVEGSHQLLVYNYMMLEEGKLKDIMDTKLGKDEADARVHTSIMVALWCIQEDMSLRSSMTKVVQMLEGISYSLTSSLQLNRVSSLYKFFFKLISKKMTSS</sequence>
<dbReference type="InterPro" id="IPR001245">
    <property type="entry name" value="Ser-Thr/Tyr_kinase_cat_dom"/>
</dbReference>
<evidence type="ECO:0000313" key="7">
    <source>
        <dbReference type="EMBL" id="TQD95899.1"/>
    </source>
</evidence>
<dbReference type="InterPro" id="IPR051343">
    <property type="entry name" value="G-type_lectin_kinases/EP1-like"/>
</dbReference>
<gene>
    <name evidence="7" type="ORF">C1H46_018477</name>
</gene>
<evidence type="ECO:0000256" key="3">
    <source>
        <dbReference type="ARBA" id="ARBA00022741"/>
    </source>
</evidence>
<keyword evidence="8" id="KW-1185">Reference proteome</keyword>
<evidence type="ECO:0000256" key="4">
    <source>
        <dbReference type="ARBA" id="ARBA00022840"/>
    </source>
</evidence>
<dbReference type="InterPro" id="IPR017441">
    <property type="entry name" value="Protein_kinase_ATP_BS"/>
</dbReference>
<dbReference type="SUPFAM" id="SSF56112">
    <property type="entry name" value="Protein kinase-like (PK-like)"/>
    <property type="match status" value="1"/>
</dbReference>
<reference evidence="7 8" key="1">
    <citation type="journal article" date="2019" name="G3 (Bethesda)">
        <title>Sequencing of a Wild Apple (Malus baccata) Genome Unravels the Differences Between Cultivated and Wild Apple Species Regarding Disease Resistance and Cold Tolerance.</title>
        <authorList>
            <person name="Chen X."/>
        </authorList>
    </citation>
    <scope>NUCLEOTIDE SEQUENCE [LARGE SCALE GENOMIC DNA]</scope>
    <source>
        <strain evidence="8">cv. Shandingzi</strain>
        <tissue evidence="7">Leaves</tissue>
    </source>
</reference>
<dbReference type="AlphaFoldDB" id="A0A540MBP3"/>
<dbReference type="STRING" id="106549.A0A540MBP3"/>
<dbReference type="PANTHER" id="PTHR47976:SF1">
    <property type="entry name" value="G-TYPE LECTIN S-RECEPTOR-LIKE SERINE_THREONINE-PROTEIN KINASE SD2-5"/>
    <property type="match status" value="1"/>
</dbReference>
<evidence type="ECO:0000313" key="8">
    <source>
        <dbReference type="Proteomes" id="UP000315295"/>
    </source>
</evidence>
<keyword evidence="1" id="KW-0808">Transferase</keyword>
<name>A0A540MBP3_MALBA</name>
<dbReference type="PANTHER" id="PTHR47976">
    <property type="entry name" value="G-TYPE LECTIN S-RECEPTOR-LIKE SERINE/THREONINE-PROTEIN KINASE SD2-5"/>
    <property type="match status" value="1"/>
</dbReference>
<evidence type="ECO:0000259" key="6">
    <source>
        <dbReference type="PROSITE" id="PS50011"/>
    </source>
</evidence>
<dbReference type="FunFam" id="3.30.200.20:FF:000178">
    <property type="entry name" value="serine/threonine-protein kinase PBS1-like"/>
    <property type="match status" value="1"/>
</dbReference>
<feature type="binding site" evidence="5">
    <location>
        <position position="38"/>
    </location>
    <ligand>
        <name>ATP</name>
        <dbReference type="ChEBI" id="CHEBI:30616"/>
    </ligand>
</feature>
<dbReference type="InterPro" id="IPR011009">
    <property type="entry name" value="Kinase-like_dom_sf"/>
</dbReference>
<dbReference type="InterPro" id="IPR000719">
    <property type="entry name" value="Prot_kinase_dom"/>
</dbReference>
<accession>A0A540MBP3</accession>
<protein>
    <recommendedName>
        <fullName evidence="6">Protein kinase domain-containing protein</fullName>
    </recommendedName>
</protein>
<dbReference type="PROSITE" id="PS00107">
    <property type="entry name" value="PROTEIN_KINASE_ATP"/>
    <property type="match status" value="1"/>
</dbReference>
<organism evidence="7 8">
    <name type="scientific">Malus baccata</name>
    <name type="common">Siberian crab apple</name>
    <name type="synonym">Pyrus baccata</name>
    <dbReference type="NCBI Taxonomy" id="106549"/>
    <lineage>
        <taxon>Eukaryota</taxon>
        <taxon>Viridiplantae</taxon>
        <taxon>Streptophyta</taxon>
        <taxon>Embryophyta</taxon>
        <taxon>Tracheophyta</taxon>
        <taxon>Spermatophyta</taxon>
        <taxon>Magnoliopsida</taxon>
        <taxon>eudicotyledons</taxon>
        <taxon>Gunneridae</taxon>
        <taxon>Pentapetalae</taxon>
        <taxon>rosids</taxon>
        <taxon>fabids</taxon>
        <taxon>Rosales</taxon>
        <taxon>Rosaceae</taxon>
        <taxon>Amygdaloideae</taxon>
        <taxon>Maleae</taxon>
        <taxon>Malus</taxon>
    </lineage>
</organism>
<evidence type="ECO:0000256" key="5">
    <source>
        <dbReference type="PROSITE-ProRule" id="PRU10141"/>
    </source>
</evidence>
<dbReference type="PROSITE" id="PS50011">
    <property type="entry name" value="PROTEIN_KINASE_DOM"/>
    <property type="match status" value="1"/>
</dbReference>
<keyword evidence="4 5" id="KW-0067">ATP-binding</keyword>
<dbReference type="EMBL" id="VIEB01000303">
    <property type="protein sequence ID" value="TQD95899.1"/>
    <property type="molecule type" value="Genomic_DNA"/>
</dbReference>